<dbReference type="GO" id="GO:0005737">
    <property type="term" value="C:cytoplasm"/>
    <property type="evidence" value="ECO:0007669"/>
    <property type="project" value="TreeGrafter"/>
</dbReference>
<dbReference type="GO" id="GO:0005524">
    <property type="term" value="F:ATP binding"/>
    <property type="evidence" value="ECO:0007669"/>
    <property type="project" value="InterPro"/>
</dbReference>
<accession>A0A2Z6RRS3</accession>
<dbReference type="GO" id="GO:0004672">
    <property type="term" value="F:protein kinase activity"/>
    <property type="evidence" value="ECO:0007669"/>
    <property type="project" value="InterPro"/>
</dbReference>
<dbReference type="SUPFAM" id="SSF56112">
    <property type="entry name" value="Protein kinase-like (PK-like)"/>
    <property type="match status" value="1"/>
</dbReference>
<dbReference type="InterPro" id="IPR001245">
    <property type="entry name" value="Ser-Thr/Tyr_kinase_cat_dom"/>
</dbReference>
<dbReference type="EMBL" id="BEXD01004031">
    <property type="protein sequence ID" value="GBC05818.1"/>
    <property type="molecule type" value="Genomic_DNA"/>
</dbReference>
<dbReference type="PANTHER" id="PTHR23257:SF963">
    <property type="entry name" value="AT08303P"/>
    <property type="match status" value="1"/>
</dbReference>
<dbReference type="AlphaFoldDB" id="A0A2Z6RRS3"/>
<dbReference type="Gene3D" id="1.10.510.10">
    <property type="entry name" value="Transferase(Phosphotransferase) domain 1"/>
    <property type="match status" value="1"/>
</dbReference>
<gene>
    <name evidence="2" type="ORF">RclHR1_06440005</name>
</gene>
<dbReference type="InterPro" id="IPR050167">
    <property type="entry name" value="Ser_Thr_protein_kinase"/>
</dbReference>
<dbReference type="PANTHER" id="PTHR23257">
    <property type="entry name" value="SERINE-THREONINE PROTEIN KINASE"/>
    <property type="match status" value="1"/>
</dbReference>
<keyword evidence="3" id="KW-1185">Reference proteome</keyword>
<comment type="caution">
    <text evidence="2">The sequence shown here is derived from an EMBL/GenBank/DDBJ whole genome shotgun (WGS) entry which is preliminary data.</text>
</comment>
<dbReference type="PRINTS" id="PR00109">
    <property type="entry name" value="TYRKINASE"/>
</dbReference>
<feature type="domain" description="Protein kinase" evidence="1">
    <location>
        <begin position="82"/>
        <end position="384"/>
    </location>
</feature>
<evidence type="ECO:0000313" key="3">
    <source>
        <dbReference type="Proteomes" id="UP000247702"/>
    </source>
</evidence>
<evidence type="ECO:0000259" key="1">
    <source>
        <dbReference type="PROSITE" id="PS50011"/>
    </source>
</evidence>
<reference evidence="2 3" key="1">
    <citation type="submission" date="2017-11" db="EMBL/GenBank/DDBJ databases">
        <title>The genome of Rhizophagus clarus HR1 reveals common genetic basis of auxotrophy among arbuscular mycorrhizal fungi.</title>
        <authorList>
            <person name="Kobayashi Y."/>
        </authorList>
    </citation>
    <scope>NUCLEOTIDE SEQUENCE [LARGE SCALE GENOMIC DNA]</scope>
    <source>
        <strain evidence="2 3">HR1</strain>
    </source>
</reference>
<dbReference type="Pfam" id="PF07714">
    <property type="entry name" value="PK_Tyr_Ser-Thr"/>
    <property type="match status" value="1"/>
</dbReference>
<dbReference type="Proteomes" id="UP000247702">
    <property type="component" value="Unassembled WGS sequence"/>
</dbReference>
<proteinExistence type="predicted"/>
<dbReference type="InterPro" id="IPR000719">
    <property type="entry name" value="Prot_kinase_dom"/>
</dbReference>
<protein>
    <recommendedName>
        <fullName evidence="1">Protein kinase domain-containing protein</fullName>
    </recommendedName>
</protein>
<organism evidence="2 3">
    <name type="scientific">Rhizophagus clarus</name>
    <dbReference type="NCBI Taxonomy" id="94130"/>
    <lineage>
        <taxon>Eukaryota</taxon>
        <taxon>Fungi</taxon>
        <taxon>Fungi incertae sedis</taxon>
        <taxon>Mucoromycota</taxon>
        <taxon>Glomeromycotina</taxon>
        <taxon>Glomeromycetes</taxon>
        <taxon>Glomerales</taxon>
        <taxon>Glomeraceae</taxon>
        <taxon>Rhizophagus</taxon>
    </lineage>
</organism>
<sequence>MSENTLCAYEEIIASKKYGLCTDCKQPKTHWYWCQSCNSKRLQKDFNKWTSGNKFIDKFIQDSQLKARNNYEALEWYPYNHFRNIKYLAKGGFSIVYKAILLTGYIKKWDSKTQQWERLYPNESINYKDYEEANKENIKSPLNKNEKFGRHVVLKLLNNTSNINENFLNEWKNYLRYTQSASDIYSYSMKFYGITQDPESLNYMIVMEYMKLGDLRDNLVIKKYNPFDKYINLYFVAESLLALHRCNLAHGDLHSGNILLFNNNFACISDFGLSQPADRPAKSKEIYGIIPYIAPEVLRGNQYNMASDIYSFGIIMWEMISSVPAFNNVPHDFRLSLDICQGLRPKIVEGTEVEYEELMKRCWDSDPNKRPTAKELVKYFDKWRNEFSFHNEERILVPDNEPIIKNHPLSCYISRKIDFSSDLKEILDQDELSSKIIINNNNNKDDIRTVISESLENCIITISSLSKSLKNYLLPNFSTQ</sequence>
<dbReference type="PROSITE" id="PS50011">
    <property type="entry name" value="PROTEIN_KINASE_DOM"/>
    <property type="match status" value="1"/>
</dbReference>
<name>A0A2Z6RRS3_9GLOM</name>
<dbReference type="InterPro" id="IPR011009">
    <property type="entry name" value="Kinase-like_dom_sf"/>
</dbReference>
<evidence type="ECO:0000313" key="2">
    <source>
        <dbReference type="EMBL" id="GBC05818.1"/>
    </source>
</evidence>
<dbReference type="GO" id="GO:0007165">
    <property type="term" value="P:signal transduction"/>
    <property type="evidence" value="ECO:0007669"/>
    <property type="project" value="TreeGrafter"/>
</dbReference>